<gene>
    <name evidence="2" type="ORF">E5983_04160</name>
</gene>
<keyword evidence="1" id="KW-0812">Transmembrane</keyword>
<keyword evidence="1" id="KW-1133">Transmembrane helix</keyword>
<comment type="caution">
    <text evidence="2">The sequence shown here is derived from an EMBL/GenBank/DDBJ whole genome shotgun (WGS) entry which is preliminary data.</text>
</comment>
<dbReference type="RefSeq" id="WP_160332651.1">
    <property type="nucleotide sequence ID" value="NZ_WSRS01000027.1"/>
</dbReference>
<dbReference type="AlphaFoldDB" id="A0A7X3KBP4"/>
<name>A0A7X3KBP4_9STRE</name>
<accession>A0A7X3KBP4</accession>
<feature type="transmembrane region" description="Helical" evidence="1">
    <location>
        <begin position="56"/>
        <end position="73"/>
    </location>
</feature>
<evidence type="ECO:0000313" key="2">
    <source>
        <dbReference type="EMBL" id="MVX58841.1"/>
    </source>
</evidence>
<evidence type="ECO:0008006" key="4">
    <source>
        <dbReference type="Google" id="ProtNLM"/>
    </source>
</evidence>
<dbReference type="NCBIfam" id="NF038277">
    <property type="entry name" value="accessory_MacP"/>
    <property type="match status" value="1"/>
</dbReference>
<proteinExistence type="predicted"/>
<dbReference type="InterPro" id="IPR047752">
    <property type="entry name" value="MacP"/>
</dbReference>
<reference evidence="2 3" key="1">
    <citation type="submission" date="2019-12" db="EMBL/GenBank/DDBJ databases">
        <title>Microbes associate with the intestines of laboratory mice.</title>
        <authorList>
            <person name="Navarre W."/>
            <person name="Wong E."/>
        </authorList>
    </citation>
    <scope>NUCLEOTIDE SEQUENCE [LARGE SCALE GENOMIC DNA]</scope>
    <source>
        <strain evidence="2 3">NM51_B2-22</strain>
    </source>
</reference>
<dbReference type="Pfam" id="PF26336">
    <property type="entry name" value="MacP_activator"/>
    <property type="match status" value="1"/>
</dbReference>
<evidence type="ECO:0000313" key="3">
    <source>
        <dbReference type="Proteomes" id="UP000461595"/>
    </source>
</evidence>
<organism evidence="2 3">
    <name type="scientific">Streptococcus danieliae</name>
    <dbReference type="NCBI Taxonomy" id="747656"/>
    <lineage>
        <taxon>Bacteria</taxon>
        <taxon>Bacillati</taxon>
        <taxon>Bacillota</taxon>
        <taxon>Bacilli</taxon>
        <taxon>Lactobacillales</taxon>
        <taxon>Streptococcaceae</taxon>
        <taxon>Streptococcus</taxon>
    </lineage>
</organism>
<evidence type="ECO:0000256" key="1">
    <source>
        <dbReference type="SAM" id="Phobius"/>
    </source>
</evidence>
<keyword evidence="1" id="KW-0472">Membrane</keyword>
<dbReference type="OrthoDB" id="2243846at2"/>
<dbReference type="EMBL" id="WSRS01000027">
    <property type="protein sequence ID" value="MVX58841.1"/>
    <property type="molecule type" value="Genomic_DNA"/>
</dbReference>
<protein>
    <recommendedName>
        <fullName evidence="4">Foldase</fullName>
    </recommendedName>
</protein>
<sequence>MTKRPSFDSDSYEETEALDLDLLHKIDRLEVEPEVRKSRQVENQKRARFQHTLNKILFWLLLLLIILLISVFVL</sequence>
<dbReference type="Proteomes" id="UP000461595">
    <property type="component" value="Unassembled WGS sequence"/>
</dbReference>